<dbReference type="SUPFAM" id="SSF51905">
    <property type="entry name" value="FAD/NAD(P)-binding domain"/>
    <property type="match status" value="1"/>
</dbReference>
<dbReference type="EMBL" id="AZJI01000006">
    <property type="protein sequence ID" value="ETD23007.1"/>
    <property type="molecule type" value="Genomic_DNA"/>
</dbReference>
<sequence>MKTSITIIGGSIAGLTSALIFASAKSADRDFEITIIDEGKGDLNAAAIYNAPLFPLGAKAPEIYSQLKSQIASMLEVRYITGKATAVSGQKGAFITSGEGFEALQSEYVIFATGASSFEIEGFREFVRPHTLIPRPNKVRLEWSGRQELKAGAYVAGIASGVTSMVTTAMGSASEAACAIISDIAGEVAYHHDTPTSRK</sequence>
<dbReference type="Gene3D" id="3.50.50.60">
    <property type="entry name" value="FAD/NAD(P)-binding domain"/>
    <property type="match status" value="1"/>
</dbReference>
<comment type="caution">
    <text evidence="2">The sequence shown here is derived from an EMBL/GenBank/DDBJ whole genome shotgun (WGS) entry which is preliminary data.</text>
</comment>
<dbReference type="InterPro" id="IPR023753">
    <property type="entry name" value="FAD/NAD-binding_dom"/>
</dbReference>
<reference evidence="2 3" key="1">
    <citation type="journal article" date="2014" name="Genome Announc.">
        <title>Draft genome sequences of six enterohepatic helicobacter species isolated from humans and one from rhesus macaques.</title>
        <authorList>
            <person name="Shen Z."/>
            <person name="Sheh A."/>
            <person name="Young S.K."/>
            <person name="Abouelliel A."/>
            <person name="Ward D.V."/>
            <person name="Earl A.M."/>
            <person name="Fox J.G."/>
        </authorList>
    </citation>
    <scope>NUCLEOTIDE SEQUENCE [LARGE SCALE GENOMIC DNA]</scope>
    <source>
        <strain evidence="2 3">MIT 99-5501</strain>
    </source>
</reference>
<dbReference type="Proteomes" id="UP000018731">
    <property type="component" value="Unassembled WGS sequence"/>
</dbReference>
<keyword evidence="3" id="KW-1185">Reference proteome</keyword>
<dbReference type="AlphaFoldDB" id="V8C7I0"/>
<evidence type="ECO:0000313" key="3">
    <source>
        <dbReference type="Proteomes" id="UP000018731"/>
    </source>
</evidence>
<gene>
    <name evidence="2" type="ORF">HMPREF2086_01454</name>
</gene>
<dbReference type="PRINTS" id="PR00469">
    <property type="entry name" value="PNDRDTASEII"/>
</dbReference>
<evidence type="ECO:0000313" key="2">
    <source>
        <dbReference type="EMBL" id="ETD23007.1"/>
    </source>
</evidence>
<dbReference type="STRING" id="1357400.HMPREF2086_01454"/>
<dbReference type="eggNOG" id="COG0492">
    <property type="taxonomic scope" value="Bacteria"/>
</dbReference>
<accession>V8C7I0</accession>
<dbReference type="RefSeq" id="WP_023928189.1">
    <property type="nucleotide sequence ID" value="NZ_KI669455.1"/>
</dbReference>
<name>V8C7I0_9HELI</name>
<dbReference type="InterPro" id="IPR036188">
    <property type="entry name" value="FAD/NAD-bd_sf"/>
</dbReference>
<protein>
    <recommendedName>
        <fullName evidence="1">FAD/NAD(P)-binding domain-containing protein</fullName>
    </recommendedName>
</protein>
<organism evidence="2 3">
    <name type="scientific">Helicobacter macacae MIT 99-5501</name>
    <dbReference type="NCBI Taxonomy" id="1357400"/>
    <lineage>
        <taxon>Bacteria</taxon>
        <taxon>Pseudomonadati</taxon>
        <taxon>Campylobacterota</taxon>
        <taxon>Epsilonproteobacteria</taxon>
        <taxon>Campylobacterales</taxon>
        <taxon>Helicobacteraceae</taxon>
        <taxon>Helicobacter</taxon>
    </lineage>
</organism>
<dbReference type="HOGENOM" id="CLU_068376_2_0_7"/>
<dbReference type="Pfam" id="PF07992">
    <property type="entry name" value="Pyr_redox_2"/>
    <property type="match status" value="1"/>
</dbReference>
<dbReference type="PATRIC" id="fig|1357400.3.peg.1945"/>
<evidence type="ECO:0000259" key="1">
    <source>
        <dbReference type="Pfam" id="PF07992"/>
    </source>
</evidence>
<proteinExistence type="predicted"/>
<dbReference type="OrthoDB" id="5321870at2"/>
<feature type="domain" description="FAD/NAD(P)-binding" evidence="1">
    <location>
        <begin position="4"/>
        <end position="141"/>
    </location>
</feature>
<dbReference type="GO" id="GO:0016491">
    <property type="term" value="F:oxidoreductase activity"/>
    <property type="evidence" value="ECO:0007669"/>
    <property type="project" value="InterPro"/>
</dbReference>